<reference evidence="2" key="1">
    <citation type="submission" date="2022-11" db="UniProtKB">
        <authorList>
            <consortium name="WormBaseParasite"/>
        </authorList>
    </citation>
    <scope>IDENTIFICATION</scope>
</reference>
<organism evidence="1 2">
    <name type="scientific">Panagrolaimus sp. ES5</name>
    <dbReference type="NCBI Taxonomy" id="591445"/>
    <lineage>
        <taxon>Eukaryota</taxon>
        <taxon>Metazoa</taxon>
        <taxon>Ecdysozoa</taxon>
        <taxon>Nematoda</taxon>
        <taxon>Chromadorea</taxon>
        <taxon>Rhabditida</taxon>
        <taxon>Tylenchina</taxon>
        <taxon>Panagrolaimomorpha</taxon>
        <taxon>Panagrolaimoidea</taxon>
        <taxon>Panagrolaimidae</taxon>
        <taxon>Panagrolaimus</taxon>
    </lineage>
</organism>
<dbReference type="WBParaSite" id="ES5_v2.g22484.t1">
    <property type="protein sequence ID" value="ES5_v2.g22484.t1"/>
    <property type="gene ID" value="ES5_v2.g22484"/>
</dbReference>
<proteinExistence type="predicted"/>
<accession>A0AC34FYV7</accession>
<evidence type="ECO:0000313" key="1">
    <source>
        <dbReference type="Proteomes" id="UP000887579"/>
    </source>
</evidence>
<protein>
    <submittedName>
        <fullName evidence="2">Uncharacterized protein</fullName>
    </submittedName>
</protein>
<evidence type="ECO:0000313" key="2">
    <source>
        <dbReference type="WBParaSite" id="ES5_v2.g22484.t1"/>
    </source>
</evidence>
<dbReference type="Proteomes" id="UP000887579">
    <property type="component" value="Unplaced"/>
</dbReference>
<name>A0AC34FYV7_9BILA</name>
<sequence>MNAPNSTTIHRGKIRWRGGPSLMQNFPFPNTLIYYISMNPSSPKAYNKMIQSCKYFFEKNPILVISRITEKRTCPNERCSITRDNTFNINKTTSKFWLTEKLLLVEASPEFITSLCPKLYRCNIKKILIHKTTINFDDFKFLASSAETVYLFRSRLNYSDGSAVLFETIFVSLVKVKQFVHFFVQDDVSLITEPSLMNITKLKNFKNLRTLRMFNIPEIAFSDESILSFLNHCGSKNIQLYFKNISEEWKNQLDALKNSGNLSANHNIAYDNWGISHMHYHSF</sequence>